<evidence type="ECO:0000256" key="8">
    <source>
        <dbReference type="RuleBase" id="RU369061"/>
    </source>
</evidence>
<dbReference type="PROSITE" id="PS00584">
    <property type="entry name" value="PFKB_KINASES_2"/>
    <property type="match status" value="1"/>
</dbReference>
<dbReference type="AlphaFoldDB" id="A0A9D2M341"/>
<dbReference type="EMBL" id="DWYA01000055">
    <property type="protein sequence ID" value="HJB40015.1"/>
    <property type="molecule type" value="Genomic_DNA"/>
</dbReference>
<dbReference type="SUPFAM" id="SSF53613">
    <property type="entry name" value="Ribokinase-like"/>
    <property type="match status" value="1"/>
</dbReference>
<dbReference type="EC" id="2.7.1.144" evidence="7"/>
<evidence type="ECO:0000256" key="7">
    <source>
        <dbReference type="PIRNR" id="PIRNR000535"/>
    </source>
</evidence>
<keyword evidence="7" id="KW-0423">Lactose metabolism</keyword>
<accession>A0A9D2M341</accession>
<gene>
    <name evidence="10" type="primary">pfkB</name>
    <name evidence="10" type="ORF">H9943_06415</name>
</gene>
<comment type="catalytic activity">
    <reaction evidence="7">
        <text>D-tagatofuranose 6-phosphate + ATP = D-tagatofuranose 1,6-bisphosphate + ADP + H(+)</text>
        <dbReference type="Rhea" id="RHEA:12420"/>
        <dbReference type="ChEBI" id="CHEBI:15378"/>
        <dbReference type="ChEBI" id="CHEBI:30616"/>
        <dbReference type="ChEBI" id="CHEBI:58694"/>
        <dbReference type="ChEBI" id="CHEBI:58695"/>
        <dbReference type="ChEBI" id="CHEBI:456216"/>
        <dbReference type="EC" id="2.7.1.144"/>
    </reaction>
</comment>
<dbReference type="NCBIfam" id="TIGR03828">
    <property type="entry name" value="pfkB"/>
    <property type="match status" value="1"/>
</dbReference>
<comment type="pathway">
    <text evidence="7">Carbohydrate metabolism; D-tagatose 6-phosphate degradation; D-glyceraldehyde 3-phosphate and glycerone phosphate from D-tagatose 6-phosphate: step 1/2.</text>
</comment>
<dbReference type="Gene3D" id="3.40.1190.20">
    <property type="match status" value="1"/>
</dbReference>
<sequence length="306" mass="32446">MIYTVTFNPSLDYVVRLDHFNTGELNRTQSEELQCGGKGINVSVVLSRLSMNNTALGFVGGFTGEALRAKLHDMGIKEAFTALAQGQTRINVKVKSDKETEINAKGPAISSDDMARFMDGLSCLNKGDVLVLAGSVPRGVEQTIYKEILQAIKAKEICTVLDAEGALFMNALECRPFLVKPNHIELGALFGQTIATHADVVRCALQLQQRGAQNVLVSMAGEGAVLIDDKGAVYTACAPKGAVKNSVGAGDSMVAGFLSGWLESGDYIHALRMGIAAGSACAFSTALPEKKEIAALFAETKVAKES</sequence>
<dbReference type="NCBIfam" id="TIGR03168">
    <property type="entry name" value="1-PFK"/>
    <property type="match status" value="1"/>
</dbReference>
<dbReference type="GO" id="GO:0009024">
    <property type="term" value="F:tagatose-6-phosphate kinase activity"/>
    <property type="evidence" value="ECO:0007669"/>
    <property type="project" value="UniProtKB-EC"/>
</dbReference>
<dbReference type="GO" id="GO:0005829">
    <property type="term" value="C:cytosol"/>
    <property type="evidence" value="ECO:0007669"/>
    <property type="project" value="TreeGrafter"/>
</dbReference>
<reference evidence="10" key="1">
    <citation type="journal article" date="2021" name="PeerJ">
        <title>Extensive microbial diversity within the chicken gut microbiome revealed by metagenomics and culture.</title>
        <authorList>
            <person name="Gilroy R."/>
            <person name="Ravi A."/>
            <person name="Getino M."/>
            <person name="Pursley I."/>
            <person name="Horton D.L."/>
            <person name="Alikhan N.F."/>
            <person name="Baker D."/>
            <person name="Gharbi K."/>
            <person name="Hall N."/>
            <person name="Watson M."/>
            <person name="Adriaenssens E.M."/>
            <person name="Foster-Nyarko E."/>
            <person name="Jarju S."/>
            <person name="Secka A."/>
            <person name="Antonio M."/>
            <person name="Oren A."/>
            <person name="Chaudhuri R.R."/>
            <person name="La Ragione R."/>
            <person name="Hildebrand F."/>
            <person name="Pallen M.J."/>
        </authorList>
    </citation>
    <scope>NUCLEOTIDE SEQUENCE</scope>
    <source>
        <strain evidence="10">ChiBcec8-14828</strain>
    </source>
</reference>
<comment type="similarity">
    <text evidence="1">Belongs to the carbohydrate kinase pfkB family.</text>
</comment>
<comment type="caution">
    <text evidence="10">The sequence shown here is derived from an EMBL/GenBank/DDBJ whole genome shotgun (WGS) entry which is preliminary data.</text>
</comment>
<feature type="domain" description="Carbohydrate kinase PfkB" evidence="9">
    <location>
        <begin position="8"/>
        <end position="283"/>
    </location>
</feature>
<comment type="function">
    <text evidence="8">Catalyzes the ATP-dependent phosphorylation of fructose-l-phosphate to fructose-l,6-bisphosphate.</text>
</comment>
<organism evidence="10 11">
    <name type="scientific">Candidatus Ruthenibacterium avium</name>
    <dbReference type="NCBI Taxonomy" id="2838751"/>
    <lineage>
        <taxon>Bacteria</taxon>
        <taxon>Bacillati</taxon>
        <taxon>Bacillota</taxon>
        <taxon>Clostridia</taxon>
        <taxon>Eubacteriales</taxon>
        <taxon>Oscillospiraceae</taxon>
        <taxon>Ruthenibacterium</taxon>
    </lineage>
</organism>
<dbReference type="PANTHER" id="PTHR46566">
    <property type="entry name" value="1-PHOSPHOFRUCTOKINASE-RELATED"/>
    <property type="match status" value="1"/>
</dbReference>
<evidence type="ECO:0000256" key="3">
    <source>
        <dbReference type="ARBA" id="ARBA00022741"/>
    </source>
</evidence>
<keyword evidence="2 7" id="KW-0808">Transferase</keyword>
<dbReference type="GO" id="GO:0005524">
    <property type="term" value="F:ATP binding"/>
    <property type="evidence" value="ECO:0007669"/>
    <property type="project" value="UniProtKB-UniRule"/>
</dbReference>
<dbReference type="InterPro" id="IPR022463">
    <property type="entry name" value="1-PFruKinase"/>
</dbReference>
<reference evidence="10" key="2">
    <citation type="submission" date="2021-04" db="EMBL/GenBank/DDBJ databases">
        <authorList>
            <person name="Gilroy R."/>
        </authorList>
    </citation>
    <scope>NUCLEOTIDE SEQUENCE</scope>
    <source>
        <strain evidence="10">ChiBcec8-14828</strain>
    </source>
</reference>
<protein>
    <recommendedName>
        <fullName evidence="7">Tagatose-6-phosphate kinase</fullName>
        <ecNumber evidence="7">2.7.1.144</ecNumber>
    </recommendedName>
</protein>
<dbReference type="InterPro" id="IPR029056">
    <property type="entry name" value="Ribokinase-like"/>
</dbReference>
<dbReference type="PANTHER" id="PTHR46566:SF1">
    <property type="entry name" value="1-PHOSPHOFRUCTOKINASE"/>
    <property type="match status" value="1"/>
</dbReference>
<keyword evidence="5 7" id="KW-0067">ATP-binding</keyword>
<evidence type="ECO:0000256" key="1">
    <source>
        <dbReference type="ARBA" id="ARBA00005380"/>
    </source>
</evidence>
<dbReference type="GO" id="GO:0044281">
    <property type="term" value="P:small molecule metabolic process"/>
    <property type="evidence" value="ECO:0007669"/>
    <property type="project" value="UniProtKB-ARBA"/>
</dbReference>
<evidence type="ECO:0000256" key="4">
    <source>
        <dbReference type="ARBA" id="ARBA00022777"/>
    </source>
</evidence>
<dbReference type="FunFam" id="3.40.1190.20:FF:000001">
    <property type="entry name" value="Phosphofructokinase"/>
    <property type="match status" value="1"/>
</dbReference>
<name>A0A9D2M341_9FIRM</name>
<evidence type="ECO:0000313" key="11">
    <source>
        <dbReference type="Proteomes" id="UP000824209"/>
    </source>
</evidence>
<dbReference type="CDD" id="cd01164">
    <property type="entry name" value="FruK_PfkB_like"/>
    <property type="match status" value="1"/>
</dbReference>
<evidence type="ECO:0000256" key="5">
    <source>
        <dbReference type="ARBA" id="ARBA00022840"/>
    </source>
</evidence>
<dbReference type="PIRSF" id="PIRSF000535">
    <property type="entry name" value="1PFK/6PFK/LacC"/>
    <property type="match status" value="1"/>
</dbReference>
<dbReference type="InterPro" id="IPR011611">
    <property type="entry name" value="PfkB_dom"/>
</dbReference>
<dbReference type="InterPro" id="IPR017583">
    <property type="entry name" value="Tagatose/fructose_Pkinase"/>
</dbReference>
<dbReference type="GO" id="GO:0005988">
    <property type="term" value="P:lactose metabolic process"/>
    <property type="evidence" value="ECO:0007669"/>
    <property type="project" value="UniProtKB-KW"/>
</dbReference>
<comment type="catalytic activity">
    <reaction evidence="6 8">
        <text>beta-D-fructose 1-phosphate + ATP = beta-D-fructose 1,6-bisphosphate + ADP + H(+)</text>
        <dbReference type="Rhea" id="RHEA:14213"/>
        <dbReference type="ChEBI" id="CHEBI:15378"/>
        <dbReference type="ChEBI" id="CHEBI:30616"/>
        <dbReference type="ChEBI" id="CHEBI:32966"/>
        <dbReference type="ChEBI" id="CHEBI:138881"/>
        <dbReference type="ChEBI" id="CHEBI:456216"/>
        <dbReference type="EC" id="2.7.1.56"/>
    </reaction>
</comment>
<dbReference type="Pfam" id="PF00294">
    <property type="entry name" value="PfkB"/>
    <property type="match status" value="1"/>
</dbReference>
<dbReference type="PROSITE" id="PS00583">
    <property type="entry name" value="PFKB_KINASES_1"/>
    <property type="match status" value="1"/>
</dbReference>
<comment type="similarity">
    <text evidence="7">Belongs to the carbohydrate kinase PfkB family. LacC subfamily.</text>
</comment>
<dbReference type="GO" id="GO:0008662">
    <property type="term" value="F:1-phosphofructokinase activity"/>
    <property type="evidence" value="ECO:0007669"/>
    <property type="project" value="UniProtKB-UniRule"/>
</dbReference>
<proteinExistence type="inferred from homology"/>
<dbReference type="Proteomes" id="UP000824209">
    <property type="component" value="Unassembled WGS sequence"/>
</dbReference>
<dbReference type="GO" id="GO:0016052">
    <property type="term" value="P:carbohydrate catabolic process"/>
    <property type="evidence" value="ECO:0007669"/>
    <property type="project" value="UniProtKB-ARBA"/>
</dbReference>
<evidence type="ECO:0000313" key="10">
    <source>
        <dbReference type="EMBL" id="HJB40015.1"/>
    </source>
</evidence>
<evidence type="ECO:0000256" key="2">
    <source>
        <dbReference type="ARBA" id="ARBA00022679"/>
    </source>
</evidence>
<evidence type="ECO:0000259" key="9">
    <source>
        <dbReference type="Pfam" id="PF00294"/>
    </source>
</evidence>
<keyword evidence="4 8" id="KW-0418">Kinase</keyword>
<keyword evidence="3 7" id="KW-0547">Nucleotide-binding</keyword>
<evidence type="ECO:0000256" key="6">
    <source>
        <dbReference type="ARBA" id="ARBA00047745"/>
    </source>
</evidence>
<dbReference type="InterPro" id="IPR002173">
    <property type="entry name" value="Carboh/pur_kinase_PfkB_CS"/>
</dbReference>